<feature type="coiled-coil region" evidence="1">
    <location>
        <begin position="366"/>
        <end position="393"/>
    </location>
</feature>
<evidence type="ECO:0000313" key="3">
    <source>
        <dbReference type="EMBL" id="KAK2957054.1"/>
    </source>
</evidence>
<reference evidence="3 4" key="1">
    <citation type="journal article" date="2022" name="bioRxiv">
        <title>Genomics of Preaxostyla Flagellates Illuminates Evolutionary Transitions and the Path Towards Mitochondrial Loss.</title>
        <authorList>
            <person name="Novak L.V.F."/>
            <person name="Treitli S.C."/>
            <person name="Pyrih J."/>
            <person name="Halakuc P."/>
            <person name="Pipaliya S.V."/>
            <person name="Vacek V."/>
            <person name="Brzon O."/>
            <person name="Soukal P."/>
            <person name="Eme L."/>
            <person name="Dacks J.B."/>
            <person name="Karnkowska A."/>
            <person name="Elias M."/>
            <person name="Hampl V."/>
        </authorList>
    </citation>
    <scope>NUCLEOTIDE SEQUENCE [LARGE SCALE GENOMIC DNA]</scope>
    <source>
        <strain evidence="3">NAU3</strain>
        <tissue evidence="3">Gut</tissue>
    </source>
</reference>
<organism evidence="3 4">
    <name type="scientific">Blattamonas nauphoetae</name>
    <dbReference type="NCBI Taxonomy" id="2049346"/>
    <lineage>
        <taxon>Eukaryota</taxon>
        <taxon>Metamonada</taxon>
        <taxon>Preaxostyla</taxon>
        <taxon>Oxymonadida</taxon>
        <taxon>Blattamonas</taxon>
    </lineage>
</organism>
<evidence type="ECO:0000256" key="2">
    <source>
        <dbReference type="SAM" id="MobiDB-lite"/>
    </source>
</evidence>
<feature type="compositionally biased region" description="Basic residues" evidence="2">
    <location>
        <begin position="85"/>
        <end position="94"/>
    </location>
</feature>
<feature type="compositionally biased region" description="Basic and acidic residues" evidence="2">
    <location>
        <begin position="421"/>
        <end position="434"/>
    </location>
</feature>
<feature type="compositionally biased region" description="Basic and acidic residues" evidence="2">
    <location>
        <begin position="95"/>
        <end position="112"/>
    </location>
</feature>
<feature type="compositionally biased region" description="Polar residues" evidence="2">
    <location>
        <begin position="325"/>
        <end position="336"/>
    </location>
</feature>
<feature type="region of interest" description="Disordered" evidence="2">
    <location>
        <begin position="403"/>
        <end position="453"/>
    </location>
</feature>
<feature type="compositionally biased region" description="Basic and acidic residues" evidence="2">
    <location>
        <begin position="28"/>
        <end position="82"/>
    </location>
</feature>
<gene>
    <name evidence="3" type="ORF">BLNAU_7884</name>
</gene>
<dbReference type="EMBL" id="JARBJD010000049">
    <property type="protein sequence ID" value="KAK2957054.1"/>
    <property type="molecule type" value="Genomic_DNA"/>
</dbReference>
<evidence type="ECO:0000313" key="4">
    <source>
        <dbReference type="Proteomes" id="UP001281761"/>
    </source>
</evidence>
<name>A0ABQ9Y043_9EUKA</name>
<feature type="region of interest" description="Disordered" evidence="2">
    <location>
        <begin position="321"/>
        <end position="350"/>
    </location>
</feature>
<sequence length="453" mass="52502">MSSTMAAQGGPQNVDQLKGVISELQNELREAQNERQFQREREERLQTENETRMKEEMRRRIEAENERERWRASSAIRREATGHRPNIRKSKKTVRAADTDHSETDEHSKTSDDSMDEFFPSTPHISQSAINEKDGPRLKPSGVHNQPLQHKPDSPQSLSSHVIPFASYPQSNPQMHTGHLPPEPRQSDADEADVLDDSQRTTLTQMEVKLQNVLEEKEKLQQKLLKKNEEEKLLQKTLEEENQKVAELEAKIRSLLNSLQSPLEDPNRKDESTPQCHLTYSELFEEKQKQEEVFRRESESLRKRQRELQIDLQNALMRAQKLEQGCQSSDHSSSKPTRIPQPASDSQTKEKMTKLKELVKVMKEQLIGREREINELKLTITTLREEVEMKKKVIDTYKLNLAAEMRKGRTGSTSLETKPTPLKEDEPQRSSREEKEEESGNAESEHEEESEEF</sequence>
<protein>
    <submittedName>
        <fullName evidence="3">Uncharacterized protein</fullName>
    </submittedName>
</protein>
<feature type="compositionally biased region" description="Polar residues" evidence="2">
    <location>
        <begin position="143"/>
        <end position="160"/>
    </location>
</feature>
<proteinExistence type="predicted"/>
<accession>A0ABQ9Y043</accession>
<feature type="region of interest" description="Disordered" evidence="2">
    <location>
        <begin position="28"/>
        <end position="192"/>
    </location>
</feature>
<keyword evidence="1" id="KW-0175">Coiled coil</keyword>
<keyword evidence="4" id="KW-1185">Reference proteome</keyword>
<feature type="coiled-coil region" evidence="1">
    <location>
        <begin position="203"/>
        <end position="258"/>
    </location>
</feature>
<dbReference type="Proteomes" id="UP001281761">
    <property type="component" value="Unassembled WGS sequence"/>
</dbReference>
<evidence type="ECO:0000256" key="1">
    <source>
        <dbReference type="SAM" id="Coils"/>
    </source>
</evidence>
<comment type="caution">
    <text evidence="3">The sequence shown here is derived from an EMBL/GenBank/DDBJ whole genome shotgun (WGS) entry which is preliminary data.</text>
</comment>
<feature type="compositionally biased region" description="Acidic residues" evidence="2">
    <location>
        <begin position="435"/>
        <end position="453"/>
    </location>
</feature>